<dbReference type="SMART" id="SM00327">
    <property type="entry name" value="VWA"/>
    <property type="match status" value="1"/>
</dbReference>
<dbReference type="AlphaFoldDB" id="I0GQP4"/>
<dbReference type="RefSeq" id="WP_014424518.1">
    <property type="nucleotide sequence ID" value="NC_017068.1"/>
</dbReference>
<organism evidence="2 3">
    <name type="scientific">Selenomonas ruminantium subsp. lactilytica (strain NBRC 103574 / TAM6421)</name>
    <dbReference type="NCBI Taxonomy" id="927704"/>
    <lineage>
        <taxon>Bacteria</taxon>
        <taxon>Bacillati</taxon>
        <taxon>Bacillota</taxon>
        <taxon>Negativicutes</taxon>
        <taxon>Selenomonadales</taxon>
        <taxon>Selenomonadaceae</taxon>
        <taxon>Selenomonas</taxon>
    </lineage>
</organism>
<proteinExistence type="predicted"/>
<feature type="domain" description="VWFA" evidence="1">
    <location>
        <begin position="16"/>
        <end position="194"/>
    </location>
</feature>
<dbReference type="Gene3D" id="3.40.50.410">
    <property type="entry name" value="von Willebrand factor, type A domain"/>
    <property type="match status" value="1"/>
</dbReference>
<sequence length="242" mass="25791">MAGILDKVEMTRRMCPVIFLVDTSGSMDGAPIGAVNSAIEGVLPELCVMNDENADAEINVAIMSFSGGADWVTGEKLLPPQNVAWNGLDAIGPTEMGVAFRELGKKLSIETGFMRRASGSVAPVLFLLSDGAPTDDYKSALAKLKENNWYKVAVRVAIGYGDADDNILAEFTGNRETVLHTNSPEDLKKMIRFVSITSSMVASHKVATNTTEDAPDDNTAALAEELEAQGGEMTTASAEEAW</sequence>
<evidence type="ECO:0000313" key="2">
    <source>
        <dbReference type="EMBL" id="BAL83081.1"/>
    </source>
</evidence>
<dbReference type="PROSITE" id="PS50234">
    <property type="entry name" value="VWFA"/>
    <property type="match status" value="1"/>
</dbReference>
<gene>
    <name evidence="2" type="ordered locus">SELR_13730</name>
</gene>
<evidence type="ECO:0000313" key="3">
    <source>
        <dbReference type="Proteomes" id="UP000007887"/>
    </source>
</evidence>
<dbReference type="PATRIC" id="fig|927704.6.peg.1415"/>
<dbReference type="InterPro" id="IPR036465">
    <property type="entry name" value="vWFA_dom_sf"/>
</dbReference>
<dbReference type="Pfam" id="PF00092">
    <property type="entry name" value="VWA"/>
    <property type="match status" value="1"/>
</dbReference>
<dbReference type="SUPFAM" id="SSF53300">
    <property type="entry name" value="vWA-like"/>
    <property type="match status" value="1"/>
</dbReference>
<dbReference type="eggNOG" id="COG4245">
    <property type="taxonomic scope" value="Bacteria"/>
</dbReference>
<dbReference type="Proteomes" id="UP000007887">
    <property type="component" value="Chromosome"/>
</dbReference>
<dbReference type="EMBL" id="AP012292">
    <property type="protein sequence ID" value="BAL83081.1"/>
    <property type="molecule type" value="Genomic_DNA"/>
</dbReference>
<name>I0GQP4_SELRL</name>
<dbReference type="HOGENOM" id="CLU_082324_0_0_9"/>
<protein>
    <recommendedName>
        <fullName evidence="1">VWFA domain-containing protein</fullName>
    </recommendedName>
</protein>
<dbReference type="OrthoDB" id="9806395at2"/>
<reference evidence="2 3" key="1">
    <citation type="submission" date="2011-10" db="EMBL/GenBank/DDBJ databases">
        <title>Whole genome sequence of Selenomonas ruminantium subsp. lactilytica TAM6421.</title>
        <authorList>
            <person name="Oguchi A."/>
            <person name="Ankai A."/>
            <person name="Kaneko J."/>
            <person name="Yamada-Narita S."/>
            <person name="Fukui S."/>
            <person name="Takahashi M."/>
            <person name="Onodera T."/>
            <person name="Kojima S."/>
            <person name="Fushimi T."/>
            <person name="Abe N."/>
            <person name="Kamio Y."/>
            <person name="Yamazaki S."/>
            <person name="Fujita N."/>
        </authorList>
    </citation>
    <scope>NUCLEOTIDE SEQUENCE [LARGE SCALE GENOMIC DNA]</scope>
    <source>
        <strain evidence="3">NBRC 103574 / TAM6421</strain>
    </source>
</reference>
<accession>I0GQP4</accession>
<dbReference type="InterPro" id="IPR002035">
    <property type="entry name" value="VWF_A"/>
</dbReference>
<evidence type="ECO:0000259" key="1">
    <source>
        <dbReference type="PROSITE" id="PS50234"/>
    </source>
</evidence>
<dbReference type="KEGG" id="sri:SELR_13730"/>